<dbReference type="PRINTS" id="PR00032">
    <property type="entry name" value="HTHARAC"/>
</dbReference>
<feature type="domain" description="HTH araC/xylS-type" evidence="4">
    <location>
        <begin position="207"/>
        <end position="308"/>
    </location>
</feature>
<organism evidence="5 6">
    <name type="scientific">Kerstersia gyiorum</name>
    <dbReference type="NCBI Taxonomy" id="206506"/>
    <lineage>
        <taxon>Bacteria</taxon>
        <taxon>Pseudomonadati</taxon>
        <taxon>Pseudomonadota</taxon>
        <taxon>Betaproteobacteria</taxon>
        <taxon>Burkholderiales</taxon>
        <taxon>Alcaligenaceae</taxon>
        <taxon>Kerstersia</taxon>
    </lineage>
</organism>
<keyword evidence="3" id="KW-0804">Transcription</keyword>
<name>A0A171KX23_9BURK</name>
<dbReference type="PROSITE" id="PS01124">
    <property type="entry name" value="HTH_ARAC_FAMILY_2"/>
    <property type="match status" value="1"/>
</dbReference>
<reference evidence="5 6" key="1">
    <citation type="submission" date="2015-04" db="EMBL/GenBank/DDBJ databases">
        <title>Genome sequence of Kerstersia gyiorum CG1.</title>
        <authorList>
            <person name="Greninger A.L."/>
            <person name="Kozyreva V."/>
            <person name="Chaturvedi V."/>
        </authorList>
    </citation>
    <scope>NUCLEOTIDE SEQUENCE [LARGE SCALE GENOMIC DNA]</scope>
    <source>
        <strain evidence="5 6">CG1</strain>
    </source>
</reference>
<dbReference type="Pfam" id="PF14525">
    <property type="entry name" value="AraC_binding_2"/>
    <property type="match status" value="1"/>
</dbReference>
<dbReference type="Proteomes" id="UP000078084">
    <property type="component" value="Unassembled WGS sequence"/>
</dbReference>
<comment type="caution">
    <text evidence="5">The sequence shown here is derived from an EMBL/GenBank/DDBJ whole genome shotgun (WGS) entry which is preliminary data.</text>
</comment>
<accession>A0A171KX23</accession>
<evidence type="ECO:0000256" key="1">
    <source>
        <dbReference type="ARBA" id="ARBA00023015"/>
    </source>
</evidence>
<dbReference type="EMBL" id="LBNE01000001">
    <property type="protein sequence ID" value="KKO73440.1"/>
    <property type="molecule type" value="Genomic_DNA"/>
</dbReference>
<sequence length="312" mass="34183">MLSTDGLHAAETAPAWTEWMGQLFHGIESDLYGDASFDGRVATACAGDVVLTRLQANRHRVRRRGSASCRPDADYLKIVAPWQGEAQVEQEGRLARVRPGGWAVYDMTRSYCVSNPQYSDHLIVMVPRAALAERGLALAPLMGRGTGGSGIARVALEAMRSTYQELQHMAPGTASGAGAAIAELVRLSLLEMSGEQTAVSRQEAFRDSVREYIGRHLRDPGLTLDQIALAFGCSKRHLHHAFAGAEQSIAHYIMQRRLQACMRDLRDPAMAGQTITDIAFAWGFSNGAHFSRVFRDHSGLSPTDFRRQAMLS</sequence>
<dbReference type="PATRIC" id="fig|206506.3.peg.337"/>
<dbReference type="STRING" id="206506.AAV32_01495"/>
<dbReference type="GO" id="GO:0043565">
    <property type="term" value="F:sequence-specific DNA binding"/>
    <property type="evidence" value="ECO:0007669"/>
    <property type="project" value="InterPro"/>
</dbReference>
<dbReference type="Gene3D" id="1.10.10.60">
    <property type="entry name" value="Homeodomain-like"/>
    <property type="match status" value="1"/>
</dbReference>
<keyword evidence="2 5" id="KW-0238">DNA-binding</keyword>
<gene>
    <name evidence="5" type="ORF">AAV32_01495</name>
</gene>
<dbReference type="InterPro" id="IPR050204">
    <property type="entry name" value="AraC_XylS_family_regulators"/>
</dbReference>
<dbReference type="InterPro" id="IPR009057">
    <property type="entry name" value="Homeodomain-like_sf"/>
</dbReference>
<dbReference type="InterPro" id="IPR035418">
    <property type="entry name" value="AraC-bd_2"/>
</dbReference>
<evidence type="ECO:0000256" key="2">
    <source>
        <dbReference type="ARBA" id="ARBA00023125"/>
    </source>
</evidence>
<evidence type="ECO:0000313" key="5">
    <source>
        <dbReference type="EMBL" id="KKO73440.1"/>
    </source>
</evidence>
<dbReference type="PANTHER" id="PTHR46796">
    <property type="entry name" value="HTH-TYPE TRANSCRIPTIONAL ACTIVATOR RHAS-RELATED"/>
    <property type="match status" value="1"/>
</dbReference>
<evidence type="ECO:0000259" key="4">
    <source>
        <dbReference type="PROSITE" id="PS01124"/>
    </source>
</evidence>
<dbReference type="Pfam" id="PF12833">
    <property type="entry name" value="HTH_18"/>
    <property type="match status" value="1"/>
</dbReference>
<dbReference type="SUPFAM" id="SSF46689">
    <property type="entry name" value="Homeodomain-like"/>
    <property type="match status" value="1"/>
</dbReference>
<dbReference type="AlphaFoldDB" id="A0A171KX23"/>
<proteinExistence type="predicted"/>
<protein>
    <submittedName>
        <fullName evidence="5">DNA-binding protein</fullName>
    </submittedName>
</protein>
<evidence type="ECO:0000313" key="6">
    <source>
        <dbReference type="Proteomes" id="UP000078084"/>
    </source>
</evidence>
<keyword evidence="1" id="KW-0805">Transcription regulation</keyword>
<dbReference type="PANTHER" id="PTHR46796:SF6">
    <property type="entry name" value="ARAC SUBFAMILY"/>
    <property type="match status" value="1"/>
</dbReference>
<evidence type="ECO:0000256" key="3">
    <source>
        <dbReference type="ARBA" id="ARBA00023163"/>
    </source>
</evidence>
<keyword evidence="6" id="KW-1185">Reference proteome</keyword>
<dbReference type="SMART" id="SM00342">
    <property type="entry name" value="HTH_ARAC"/>
    <property type="match status" value="1"/>
</dbReference>
<dbReference type="InterPro" id="IPR020449">
    <property type="entry name" value="Tscrpt_reg_AraC-type_HTH"/>
</dbReference>
<dbReference type="GO" id="GO:0003700">
    <property type="term" value="F:DNA-binding transcription factor activity"/>
    <property type="evidence" value="ECO:0007669"/>
    <property type="project" value="InterPro"/>
</dbReference>
<dbReference type="InterPro" id="IPR018060">
    <property type="entry name" value="HTH_AraC"/>
</dbReference>